<keyword evidence="1" id="KW-0560">Oxidoreductase</keyword>
<dbReference type="Gene3D" id="3.40.50.720">
    <property type="entry name" value="NAD(P)-binding Rossmann-like Domain"/>
    <property type="match status" value="2"/>
</dbReference>
<dbReference type="Pfam" id="PF02826">
    <property type="entry name" value="2-Hacid_dh_C"/>
    <property type="match status" value="1"/>
</dbReference>
<dbReference type="PANTHER" id="PTHR43333:SF1">
    <property type="entry name" value="D-ISOMER SPECIFIC 2-HYDROXYACID DEHYDROGENASE NAD-BINDING DOMAIN-CONTAINING PROTEIN"/>
    <property type="match status" value="1"/>
</dbReference>
<reference evidence="4 5" key="1">
    <citation type="submission" date="2019-12" db="EMBL/GenBank/DDBJ databases">
        <authorList>
            <person name="Li M."/>
        </authorList>
    </citation>
    <scope>NUCLEOTIDE SEQUENCE [LARGE SCALE GENOMIC DNA]</scope>
    <source>
        <strain evidence="4 5">GBMRC 2024</strain>
    </source>
</reference>
<dbReference type="RefSeq" id="WP_160894420.1">
    <property type="nucleotide sequence ID" value="NZ_WUMU01000011.1"/>
</dbReference>
<keyword evidence="4" id="KW-0670">Pyruvate</keyword>
<protein>
    <submittedName>
        <fullName evidence="4">Glyoxylate/hydroxypyruvate reductase A</fullName>
    </submittedName>
</protein>
<dbReference type="InterPro" id="IPR036291">
    <property type="entry name" value="NAD(P)-bd_dom_sf"/>
</dbReference>
<evidence type="ECO:0000313" key="5">
    <source>
        <dbReference type="Proteomes" id="UP000477911"/>
    </source>
</evidence>
<gene>
    <name evidence="4" type="ORF">GR170_10595</name>
</gene>
<accession>A0A6L7G4D6</accession>
<organism evidence="4 5">
    <name type="scientific">Pseudooceanicola albus</name>
    <dbReference type="NCBI Taxonomy" id="2692189"/>
    <lineage>
        <taxon>Bacteria</taxon>
        <taxon>Pseudomonadati</taxon>
        <taxon>Pseudomonadota</taxon>
        <taxon>Alphaproteobacteria</taxon>
        <taxon>Rhodobacterales</taxon>
        <taxon>Paracoccaceae</taxon>
        <taxon>Pseudooceanicola</taxon>
    </lineage>
</organism>
<dbReference type="GO" id="GO:0051287">
    <property type="term" value="F:NAD binding"/>
    <property type="evidence" value="ECO:0007669"/>
    <property type="project" value="InterPro"/>
</dbReference>
<evidence type="ECO:0000256" key="2">
    <source>
        <dbReference type="ARBA" id="ARBA00023027"/>
    </source>
</evidence>
<keyword evidence="5" id="KW-1185">Reference proteome</keyword>
<dbReference type="SUPFAM" id="SSF51735">
    <property type="entry name" value="NAD(P)-binding Rossmann-fold domains"/>
    <property type="match status" value="1"/>
</dbReference>
<dbReference type="CDD" id="cd12164">
    <property type="entry name" value="GDH_like_2"/>
    <property type="match status" value="1"/>
</dbReference>
<evidence type="ECO:0000256" key="1">
    <source>
        <dbReference type="ARBA" id="ARBA00023002"/>
    </source>
</evidence>
<dbReference type="Proteomes" id="UP000477911">
    <property type="component" value="Unassembled WGS sequence"/>
</dbReference>
<dbReference type="EMBL" id="WUMU01000011">
    <property type="protein sequence ID" value="MXN18286.1"/>
    <property type="molecule type" value="Genomic_DNA"/>
</dbReference>
<name>A0A6L7G4D6_9RHOB</name>
<comment type="caution">
    <text evidence="4">The sequence shown here is derived from an EMBL/GenBank/DDBJ whole genome shotgun (WGS) entry which is preliminary data.</text>
</comment>
<evidence type="ECO:0000313" key="4">
    <source>
        <dbReference type="EMBL" id="MXN18286.1"/>
    </source>
</evidence>
<dbReference type="InterPro" id="IPR029753">
    <property type="entry name" value="D-isomer_DH_CS"/>
</dbReference>
<proteinExistence type="predicted"/>
<dbReference type="AlphaFoldDB" id="A0A6L7G4D6"/>
<feature type="domain" description="D-isomer specific 2-hydroxyacid dehydrogenase NAD-binding" evidence="3">
    <location>
        <begin position="120"/>
        <end position="275"/>
    </location>
</feature>
<sequence length="310" mass="33973">MINVLFASRSPGWDSYEAPLRAAFDRAGLSDIDLRTDHAPETVDYIVYAPKSDLQDFTPYVNCKAVLSLWAGVEKIVPNTTLIQPLCRMVDPGMTSGMVEWVTGHALRHHLDIDFFLDHQSGEWIQKVPPLAQERPVTVLGLGELGQACAKSLARLGFPVTGWSRTPKEVSGLTTLSGPEGLKQALSSAQILVLLLPLTEGTRDLINAETLALLPKGACLLNPGRGPLVVDADLVAALDSGQLHRATLDVFREEPLPRDHPFWGHPRITVSPHIAAETRALTAARVIAENIRRGEAKEPFLYQVDRTRGY</sequence>
<dbReference type="GO" id="GO:0016616">
    <property type="term" value="F:oxidoreductase activity, acting on the CH-OH group of donors, NAD or NADP as acceptor"/>
    <property type="evidence" value="ECO:0007669"/>
    <property type="project" value="UniProtKB-ARBA"/>
</dbReference>
<dbReference type="PROSITE" id="PS00671">
    <property type="entry name" value="D_2_HYDROXYACID_DH_3"/>
    <property type="match status" value="1"/>
</dbReference>
<dbReference type="PANTHER" id="PTHR43333">
    <property type="entry name" value="2-HACID_DH_C DOMAIN-CONTAINING PROTEIN"/>
    <property type="match status" value="1"/>
</dbReference>
<dbReference type="InterPro" id="IPR006140">
    <property type="entry name" value="D-isomer_DH_NAD-bd"/>
</dbReference>
<evidence type="ECO:0000259" key="3">
    <source>
        <dbReference type="Pfam" id="PF02826"/>
    </source>
</evidence>
<keyword evidence="2" id="KW-0520">NAD</keyword>